<dbReference type="SMART" id="SM00420">
    <property type="entry name" value="HTH_DEOR"/>
    <property type="match status" value="1"/>
</dbReference>
<keyword evidence="5" id="KW-1185">Reference proteome</keyword>
<evidence type="ECO:0000259" key="3">
    <source>
        <dbReference type="PROSITE" id="PS51000"/>
    </source>
</evidence>
<protein>
    <recommendedName>
        <fullName evidence="3">HTH deoR-type domain-containing protein</fullName>
    </recommendedName>
</protein>
<keyword evidence="1" id="KW-0805">Transcription regulation</keyword>
<dbReference type="InterPro" id="IPR001034">
    <property type="entry name" value="DeoR_HTH"/>
</dbReference>
<keyword evidence="2" id="KW-0804">Transcription</keyword>
<dbReference type="InterPro" id="IPR036388">
    <property type="entry name" value="WH-like_DNA-bd_sf"/>
</dbReference>
<dbReference type="Gene3D" id="1.10.10.10">
    <property type="entry name" value="Winged helix-like DNA-binding domain superfamily/Winged helix DNA-binding domain"/>
    <property type="match status" value="1"/>
</dbReference>
<dbReference type="EMBL" id="BMUU01000005">
    <property type="protein sequence ID" value="GGY38798.1"/>
    <property type="molecule type" value="Genomic_DNA"/>
</dbReference>
<evidence type="ECO:0000256" key="2">
    <source>
        <dbReference type="ARBA" id="ARBA00023163"/>
    </source>
</evidence>
<dbReference type="InterPro" id="IPR050313">
    <property type="entry name" value="Carb_Metab_HTH_regulators"/>
</dbReference>
<gene>
    <name evidence="4" type="ORF">GCM10010326_36090</name>
</gene>
<accession>A0ABQ3A6U1</accession>
<evidence type="ECO:0000256" key="1">
    <source>
        <dbReference type="ARBA" id="ARBA00023015"/>
    </source>
</evidence>
<evidence type="ECO:0000313" key="4">
    <source>
        <dbReference type="EMBL" id="GGY38798.1"/>
    </source>
</evidence>
<sequence>MLTADVRRARIARWVEYRGHVSIAELIREMRVSRMTVYRDLALLEAEGRLHRVRSGATAFPSAQFADGADWMTWRLGQERAA</sequence>
<comment type="caution">
    <text evidence="4">The sequence shown here is derived from an EMBL/GenBank/DDBJ whole genome shotgun (WGS) entry which is preliminary data.</text>
</comment>
<name>A0ABQ3A6U1_9ACTN</name>
<dbReference type="Pfam" id="PF08220">
    <property type="entry name" value="HTH_DeoR"/>
    <property type="match status" value="1"/>
</dbReference>
<dbReference type="RefSeq" id="WP_161244854.1">
    <property type="nucleotide sequence ID" value="NZ_BMUU01000005.1"/>
</dbReference>
<dbReference type="SUPFAM" id="SSF46785">
    <property type="entry name" value="Winged helix' DNA-binding domain"/>
    <property type="match status" value="1"/>
</dbReference>
<dbReference type="PANTHER" id="PTHR30363">
    <property type="entry name" value="HTH-TYPE TRANSCRIPTIONAL REGULATOR SRLR-RELATED"/>
    <property type="match status" value="1"/>
</dbReference>
<dbReference type="GeneID" id="96291560"/>
<dbReference type="PANTHER" id="PTHR30363:SF44">
    <property type="entry name" value="AGA OPERON TRANSCRIPTIONAL REPRESSOR-RELATED"/>
    <property type="match status" value="1"/>
</dbReference>
<dbReference type="InterPro" id="IPR036390">
    <property type="entry name" value="WH_DNA-bd_sf"/>
</dbReference>
<feature type="domain" description="HTH deoR-type" evidence="3">
    <location>
        <begin position="4"/>
        <end position="59"/>
    </location>
</feature>
<proteinExistence type="predicted"/>
<reference evidence="5" key="1">
    <citation type="journal article" date="2019" name="Int. J. Syst. Evol. Microbiol.">
        <title>The Global Catalogue of Microorganisms (GCM) 10K type strain sequencing project: providing services to taxonomists for standard genome sequencing and annotation.</title>
        <authorList>
            <consortium name="The Broad Institute Genomics Platform"/>
            <consortium name="The Broad Institute Genome Sequencing Center for Infectious Disease"/>
            <person name="Wu L."/>
            <person name="Ma J."/>
        </authorList>
    </citation>
    <scope>NUCLEOTIDE SEQUENCE [LARGE SCALE GENOMIC DNA]</scope>
    <source>
        <strain evidence="5">JCM 4594</strain>
    </source>
</reference>
<organism evidence="4 5">
    <name type="scientific">Streptomyces xanthochromogenes</name>
    <dbReference type="NCBI Taxonomy" id="67384"/>
    <lineage>
        <taxon>Bacteria</taxon>
        <taxon>Bacillati</taxon>
        <taxon>Actinomycetota</taxon>
        <taxon>Actinomycetes</taxon>
        <taxon>Kitasatosporales</taxon>
        <taxon>Streptomycetaceae</taxon>
        <taxon>Streptomyces</taxon>
    </lineage>
</organism>
<evidence type="ECO:0000313" key="5">
    <source>
        <dbReference type="Proteomes" id="UP000600946"/>
    </source>
</evidence>
<dbReference type="PROSITE" id="PS51000">
    <property type="entry name" value="HTH_DEOR_2"/>
    <property type="match status" value="1"/>
</dbReference>
<dbReference type="Proteomes" id="UP000600946">
    <property type="component" value="Unassembled WGS sequence"/>
</dbReference>